<dbReference type="GO" id="GO:0016491">
    <property type="term" value="F:oxidoreductase activity"/>
    <property type="evidence" value="ECO:0007669"/>
    <property type="project" value="InterPro"/>
</dbReference>
<evidence type="ECO:0000256" key="1">
    <source>
        <dbReference type="SAM" id="SignalP"/>
    </source>
</evidence>
<feature type="chain" id="PRO_5011530326" evidence="1">
    <location>
        <begin position="26"/>
        <end position="169"/>
    </location>
</feature>
<keyword evidence="4" id="KW-1185">Reference proteome</keyword>
<dbReference type="GO" id="GO:0016209">
    <property type="term" value="F:antioxidant activity"/>
    <property type="evidence" value="ECO:0007669"/>
    <property type="project" value="InterPro"/>
</dbReference>
<feature type="domain" description="Thioredoxin" evidence="2">
    <location>
        <begin position="15"/>
        <end position="161"/>
    </location>
</feature>
<reference evidence="3 4" key="1">
    <citation type="submission" date="2016-10" db="EMBL/GenBank/DDBJ databases">
        <authorList>
            <person name="de Groot N.N."/>
        </authorList>
    </citation>
    <scope>NUCLEOTIDE SEQUENCE [LARGE SCALE GENOMIC DNA]</scope>
    <source>
        <strain evidence="3 4">DSM 21228</strain>
    </source>
</reference>
<dbReference type="PANTHER" id="PTHR42852:SF18">
    <property type="entry name" value="CHROMOSOME UNDETERMINED SCAFFOLD_47, WHOLE GENOME SHOTGUN SEQUENCE"/>
    <property type="match status" value="1"/>
</dbReference>
<dbReference type="PANTHER" id="PTHR42852">
    <property type="entry name" value="THIOL:DISULFIDE INTERCHANGE PROTEIN DSBE"/>
    <property type="match status" value="1"/>
</dbReference>
<organism evidence="3 4">
    <name type="scientific">Thiothrix caldifontis</name>
    <dbReference type="NCBI Taxonomy" id="525918"/>
    <lineage>
        <taxon>Bacteria</taxon>
        <taxon>Pseudomonadati</taxon>
        <taxon>Pseudomonadota</taxon>
        <taxon>Gammaproteobacteria</taxon>
        <taxon>Thiotrichales</taxon>
        <taxon>Thiotrichaceae</taxon>
        <taxon>Thiothrix</taxon>
    </lineage>
</organism>
<sequence length="169" mass="18839">MHNMKHQWISVLCLCLIPLMASAYAMTDMNDKPTNIQTLVGKGKWTVVEIWASDCRMCQLSIQHIVNFKTAHPEVDIVGISVDGTQGKADAQTFIGEQHLTFPNLLSDKQEMDQYLFATAEKNFIGTPTFLFYDPQGKLLTVQAKALTEKELSGFIDSQGSQPEIAEPC</sequence>
<dbReference type="Proteomes" id="UP000199397">
    <property type="component" value="Unassembled WGS sequence"/>
</dbReference>
<dbReference type="InterPro" id="IPR013766">
    <property type="entry name" value="Thioredoxin_domain"/>
</dbReference>
<dbReference type="Pfam" id="PF00578">
    <property type="entry name" value="AhpC-TSA"/>
    <property type="match status" value="1"/>
</dbReference>
<evidence type="ECO:0000259" key="2">
    <source>
        <dbReference type="PROSITE" id="PS51352"/>
    </source>
</evidence>
<dbReference type="InterPro" id="IPR036249">
    <property type="entry name" value="Thioredoxin-like_sf"/>
</dbReference>
<evidence type="ECO:0000313" key="3">
    <source>
        <dbReference type="EMBL" id="SEA66293.1"/>
    </source>
</evidence>
<dbReference type="STRING" id="525918.SAMN05660964_02109"/>
<feature type="signal peptide" evidence="1">
    <location>
        <begin position="1"/>
        <end position="25"/>
    </location>
</feature>
<dbReference type="EMBL" id="FNQP01000011">
    <property type="protein sequence ID" value="SEA66293.1"/>
    <property type="molecule type" value="Genomic_DNA"/>
</dbReference>
<dbReference type="PROSITE" id="PS51352">
    <property type="entry name" value="THIOREDOXIN_2"/>
    <property type="match status" value="1"/>
</dbReference>
<dbReference type="AlphaFoldDB" id="A0A1H4D0K9"/>
<evidence type="ECO:0000313" key="4">
    <source>
        <dbReference type="Proteomes" id="UP000199397"/>
    </source>
</evidence>
<gene>
    <name evidence="3" type="ORF">SAMN05660964_02109</name>
</gene>
<dbReference type="CDD" id="cd02966">
    <property type="entry name" value="TlpA_like_family"/>
    <property type="match status" value="1"/>
</dbReference>
<dbReference type="OrthoDB" id="9799347at2"/>
<protein>
    <submittedName>
        <fullName evidence="3">AhpC/TSA family protein</fullName>
    </submittedName>
</protein>
<dbReference type="SUPFAM" id="SSF52833">
    <property type="entry name" value="Thioredoxin-like"/>
    <property type="match status" value="1"/>
</dbReference>
<dbReference type="Gene3D" id="3.40.30.10">
    <property type="entry name" value="Glutaredoxin"/>
    <property type="match status" value="1"/>
</dbReference>
<proteinExistence type="predicted"/>
<dbReference type="InterPro" id="IPR050553">
    <property type="entry name" value="Thioredoxin_ResA/DsbE_sf"/>
</dbReference>
<name>A0A1H4D0K9_9GAMM</name>
<dbReference type="InterPro" id="IPR000866">
    <property type="entry name" value="AhpC/TSA"/>
</dbReference>
<accession>A0A1H4D0K9</accession>
<keyword evidence="1" id="KW-0732">Signal</keyword>